<reference evidence="8" key="1">
    <citation type="journal article" date="2019" name="Int. J. Syst. Evol. Microbiol.">
        <title>The Global Catalogue of Microorganisms (GCM) 10K type strain sequencing project: providing services to taxonomists for standard genome sequencing and annotation.</title>
        <authorList>
            <consortium name="The Broad Institute Genomics Platform"/>
            <consortium name="The Broad Institute Genome Sequencing Center for Infectious Disease"/>
            <person name="Wu L."/>
            <person name="Ma J."/>
        </authorList>
    </citation>
    <scope>NUCLEOTIDE SEQUENCE [LARGE SCALE GENOMIC DNA]</scope>
    <source>
        <strain evidence="8">JCM 15974</strain>
    </source>
</reference>
<dbReference type="RefSeq" id="WP_343914231.1">
    <property type="nucleotide sequence ID" value="NZ_BAAAGE010000005.1"/>
</dbReference>
<evidence type="ECO:0000259" key="6">
    <source>
        <dbReference type="Pfam" id="PF04542"/>
    </source>
</evidence>
<dbReference type="SUPFAM" id="SSF88946">
    <property type="entry name" value="Sigma2 domain of RNA polymerase sigma factors"/>
    <property type="match status" value="1"/>
</dbReference>
<keyword evidence="5" id="KW-0804">Transcription</keyword>
<keyword evidence="2" id="KW-0805">Transcription regulation</keyword>
<dbReference type="Gene3D" id="1.10.1740.10">
    <property type="match status" value="1"/>
</dbReference>
<evidence type="ECO:0000256" key="2">
    <source>
        <dbReference type="ARBA" id="ARBA00023015"/>
    </source>
</evidence>
<organism evidence="7 8">
    <name type="scientific">Aquimarina litoralis</name>
    <dbReference type="NCBI Taxonomy" id="584605"/>
    <lineage>
        <taxon>Bacteria</taxon>
        <taxon>Pseudomonadati</taxon>
        <taxon>Bacteroidota</taxon>
        <taxon>Flavobacteriia</taxon>
        <taxon>Flavobacteriales</taxon>
        <taxon>Flavobacteriaceae</taxon>
        <taxon>Aquimarina</taxon>
    </lineage>
</organism>
<evidence type="ECO:0000313" key="8">
    <source>
        <dbReference type="Proteomes" id="UP001501758"/>
    </source>
</evidence>
<dbReference type="InterPro" id="IPR013325">
    <property type="entry name" value="RNA_pol_sigma_r2"/>
</dbReference>
<evidence type="ECO:0000256" key="3">
    <source>
        <dbReference type="ARBA" id="ARBA00023082"/>
    </source>
</evidence>
<dbReference type="InterPro" id="IPR013324">
    <property type="entry name" value="RNA_pol_sigma_r3/r4-like"/>
</dbReference>
<evidence type="ECO:0000256" key="4">
    <source>
        <dbReference type="ARBA" id="ARBA00023125"/>
    </source>
</evidence>
<dbReference type="InterPro" id="IPR014284">
    <property type="entry name" value="RNA_pol_sigma-70_dom"/>
</dbReference>
<evidence type="ECO:0000256" key="5">
    <source>
        <dbReference type="ARBA" id="ARBA00023163"/>
    </source>
</evidence>
<dbReference type="NCBIfam" id="TIGR02937">
    <property type="entry name" value="sigma70-ECF"/>
    <property type="match status" value="1"/>
</dbReference>
<dbReference type="InterPro" id="IPR039425">
    <property type="entry name" value="RNA_pol_sigma-70-like"/>
</dbReference>
<dbReference type="Gene3D" id="1.10.10.10">
    <property type="entry name" value="Winged helix-like DNA-binding domain superfamily/Winged helix DNA-binding domain"/>
    <property type="match status" value="1"/>
</dbReference>
<sequence length="191" mass="22494">MGKRNTDQAVINGILNGDQEILTIFYRDNISYIQGYILRHSGTMQDVEDIFQDALVVLYQKIKSGTFEIRVPLTTYFYGICKNTWRTRLRKKHQIVFDETMIDTKKETTDAITSSIENDEREHLYRKHFQKLSTSNRSLMLLYFEGKSVNEISKITGYTPGYTRKKKFDAKKELLMRIEQDPMFQELRVPA</sequence>
<feature type="domain" description="RNA polymerase sigma-70 region 2" evidence="6">
    <location>
        <begin position="26"/>
        <end position="92"/>
    </location>
</feature>
<dbReference type="Pfam" id="PF04542">
    <property type="entry name" value="Sigma70_r2"/>
    <property type="match status" value="1"/>
</dbReference>
<name>A0ABP3UDN9_9FLAO</name>
<accession>A0ABP3UDN9</accession>
<evidence type="ECO:0000256" key="1">
    <source>
        <dbReference type="ARBA" id="ARBA00010641"/>
    </source>
</evidence>
<protein>
    <recommendedName>
        <fullName evidence="6">RNA polymerase sigma-70 region 2 domain-containing protein</fullName>
    </recommendedName>
</protein>
<dbReference type="InterPro" id="IPR007627">
    <property type="entry name" value="RNA_pol_sigma70_r2"/>
</dbReference>
<dbReference type="EMBL" id="BAAAGE010000005">
    <property type="protein sequence ID" value="GAA0730735.1"/>
    <property type="molecule type" value="Genomic_DNA"/>
</dbReference>
<comment type="caution">
    <text evidence="7">The sequence shown here is derived from an EMBL/GenBank/DDBJ whole genome shotgun (WGS) entry which is preliminary data.</text>
</comment>
<keyword evidence="4" id="KW-0238">DNA-binding</keyword>
<gene>
    <name evidence="7" type="ORF">GCM10009430_42200</name>
</gene>
<proteinExistence type="inferred from homology"/>
<dbReference type="Proteomes" id="UP001501758">
    <property type="component" value="Unassembled WGS sequence"/>
</dbReference>
<keyword evidence="8" id="KW-1185">Reference proteome</keyword>
<keyword evidence="3" id="KW-0731">Sigma factor</keyword>
<dbReference type="SUPFAM" id="SSF88659">
    <property type="entry name" value="Sigma3 and sigma4 domains of RNA polymerase sigma factors"/>
    <property type="match status" value="1"/>
</dbReference>
<evidence type="ECO:0000313" key="7">
    <source>
        <dbReference type="EMBL" id="GAA0730735.1"/>
    </source>
</evidence>
<dbReference type="PANTHER" id="PTHR43133">
    <property type="entry name" value="RNA POLYMERASE ECF-TYPE SIGMA FACTO"/>
    <property type="match status" value="1"/>
</dbReference>
<dbReference type="PANTHER" id="PTHR43133:SF8">
    <property type="entry name" value="RNA POLYMERASE SIGMA FACTOR HI_1459-RELATED"/>
    <property type="match status" value="1"/>
</dbReference>
<comment type="similarity">
    <text evidence="1">Belongs to the sigma-70 factor family. ECF subfamily.</text>
</comment>
<dbReference type="InterPro" id="IPR036388">
    <property type="entry name" value="WH-like_DNA-bd_sf"/>
</dbReference>